<keyword evidence="2" id="KW-1133">Transmembrane helix</keyword>
<dbReference type="Proteomes" id="UP000306630">
    <property type="component" value="Unassembled WGS sequence"/>
</dbReference>
<dbReference type="SUPFAM" id="SSF48452">
    <property type="entry name" value="TPR-like"/>
    <property type="match status" value="1"/>
</dbReference>
<keyword evidence="2" id="KW-0472">Membrane</keyword>
<dbReference type="EMBL" id="SRYD01000023">
    <property type="protein sequence ID" value="TGY74291.1"/>
    <property type="molecule type" value="Genomic_DNA"/>
</dbReference>
<keyword evidence="1" id="KW-0175">Coiled coil</keyword>
<organism evidence="3 4">
    <name type="scientific">Muribaculum intestinale</name>
    <dbReference type="NCBI Taxonomy" id="1796646"/>
    <lineage>
        <taxon>Bacteria</taxon>
        <taxon>Pseudomonadati</taxon>
        <taxon>Bacteroidota</taxon>
        <taxon>Bacteroidia</taxon>
        <taxon>Bacteroidales</taxon>
        <taxon>Muribaculaceae</taxon>
        <taxon>Muribaculum</taxon>
    </lineage>
</organism>
<dbReference type="RefSeq" id="WP_135993144.1">
    <property type="nucleotide sequence ID" value="NZ_CAMQSA010000055.1"/>
</dbReference>
<reference evidence="3 4" key="1">
    <citation type="submission" date="2019-04" db="EMBL/GenBank/DDBJ databases">
        <title>Microbes associate with the intestines of laboratory mice.</title>
        <authorList>
            <person name="Navarre W."/>
            <person name="Wong E."/>
            <person name="Huang K."/>
            <person name="Tropini C."/>
            <person name="Ng K."/>
            <person name="Yu B."/>
        </authorList>
    </citation>
    <scope>NUCLEOTIDE SEQUENCE [LARGE SCALE GENOMIC DNA]</scope>
    <source>
        <strain evidence="3 4">NM06_A21</strain>
    </source>
</reference>
<dbReference type="PROSITE" id="PS51257">
    <property type="entry name" value="PROKAR_LIPOPROTEIN"/>
    <property type="match status" value="1"/>
</dbReference>
<evidence type="ECO:0008006" key="5">
    <source>
        <dbReference type="Google" id="ProtNLM"/>
    </source>
</evidence>
<gene>
    <name evidence="3" type="ORF">E5333_06890</name>
</gene>
<proteinExistence type="predicted"/>
<feature type="coiled-coil region" evidence="1">
    <location>
        <begin position="379"/>
        <end position="416"/>
    </location>
</feature>
<keyword evidence="2" id="KW-0812">Transmembrane</keyword>
<sequence>MTRHSIIYSLLLLFAMACSTSGRVDTMLLEAESLMMEHPDSALAILDSIRPSQLTSDRQRADYALLLTQARDKNFRFETDDSLISTSVAYFDEHPEPRKRTLAHMYRGILNLYRGNLTVAIKEALTALDLADRLNDDYIFAKTHELIADIYVAAYNFDKAITHRRLAADYYLRADKPLNNQYALVDLASAFNRIDKPNTTIAMLDSLSIEIADSTFLGFYHATYMKPLLKLKRYNSARHHSSLAEQFWGNETAELQNRPYTSYMYTLLNRLDSANYYLQLERKYNPRWDNTEEYHWAQSTLLIKKHDYENAVAELEKMWTIHDKDIKEVLKNNVAFAESDFHYNKSVAEHEKADRYHALTLLLIAIIVLICFGFFIFYRERMKRKRLELENKMLEARELTSRLLSLENNAAALKSIAAEKDIRLREQTILVNQLFRDRYKVLNNLSNEYFEKRDSDATRLTIIKDVENEIAKIKHDDYLDQLKEIVDQCRDNILTRMQEQMPRFKENDITFCALILAGFSPRAICLIMDMKHGNYYNKWTRLRARIADSAAPDKEFFLTALNNKL</sequence>
<dbReference type="AlphaFoldDB" id="A0A4S2FXW4"/>
<feature type="transmembrane region" description="Helical" evidence="2">
    <location>
        <begin position="356"/>
        <end position="378"/>
    </location>
</feature>
<dbReference type="InterPro" id="IPR011990">
    <property type="entry name" value="TPR-like_helical_dom_sf"/>
</dbReference>
<dbReference type="Gene3D" id="1.25.40.10">
    <property type="entry name" value="Tetratricopeptide repeat domain"/>
    <property type="match status" value="1"/>
</dbReference>
<protein>
    <recommendedName>
        <fullName evidence="5">Tetratricopeptide repeat protein</fullName>
    </recommendedName>
</protein>
<evidence type="ECO:0000256" key="1">
    <source>
        <dbReference type="SAM" id="Coils"/>
    </source>
</evidence>
<accession>A0A4S2FXW4</accession>
<evidence type="ECO:0000313" key="3">
    <source>
        <dbReference type="EMBL" id="TGY74291.1"/>
    </source>
</evidence>
<evidence type="ECO:0000256" key="2">
    <source>
        <dbReference type="SAM" id="Phobius"/>
    </source>
</evidence>
<evidence type="ECO:0000313" key="4">
    <source>
        <dbReference type="Proteomes" id="UP000306630"/>
    </source>
</evidence>
<comment type="caution">
    <text evidence="3">The sequence shown here is derived from an EMBL/GenBank/DDBJ whole genome shotgun (WGS) entry which is preliminary data.</text>
</comment>
<name>A0A4S2FXW4_9BACT</name>